<dbReference type="AlphaFoldDB" id="N2A4Z9"/>
<reference evidence="1 2" key="1">
    <citation type="journal article" date="2014" name="Genome Announc.">
        <title>Draft genome sequences of the altered schaedler flora, a defined bacterial community from gnotobiotic mice.</title>
        <authorList>
            <person name="Wannemuehler M.J."/>
            <person name="Overstreet A.M."/>
            <person name="Ward D.V."/>
            <person name="Phillips G.J."/>
        </authorList>
    </citation>
    <scope>NUCLEOTIDE SEQUENCE [LARGE SCALE GENOMIC DNA]</scope>
    <source>
        <strain evidence="1 2">ASF492</strain>
    </source>
</reference>
<keyword evidence="2" id="KW-1185">Reference proteome</keyword>
<accession>N2A4Z9</accession>
<dbReference type="Proteomes" id="UP000012589">
    <property type="component" value="Unassembled WGS sequence"/>
</dbReference>
<organism evidence="1 2">
    <name type="scientific">Eubacterium plexicaudatum ASF492</name>
    <dbReference type="NCBI Taxonomy" id="1235802"/>
    <lineage>
        <taxon>Bacteria</taxon>
        <taxon>Bacillati</taxon>
        <taxon>Bacillota</taxon>
        <taxon>Clostridia</taxon>
        <taxon>Eubacteriales</taxon>
        <taxon>Eubacteriaceae</taxon>
        <taxon>Eubacterium</taxon>
    </lineage>
</organism>
<dbReference type="Gene3D" id="1.10.3210.10">
    <property type="entry name" value="Hypothetical protein af1432"/>
    <property type="match status" value="1"/>
</dbReference>
<dbReference type="OrthoDB" id="9802385at2"/>
<dbReference type="SUPFAM" id="SSF109604">
    <property type="entry name" value="HD-domain/PDEase-like"/>
    <property type="match status" value="1"/>
</dbReference>
<sequence length="138" mass="16182">MSDFIDALKIAEKYYNKDAFYHAVRVTVNVANNNLIPVDKLDDCIVLALMHDLLEDTDFNLEDYNGCFNYRVETCLNLITKNKEDTYEQYLNKIKENYINYPEAYLVKLADVKDHLTQIETLTDELKEKYLKALPCLL</sequence>
<comment type="caution">
    <text evidence="1">The sequence shown here is derived from an EMBL/GenBank/DDBJ whole genome shotgun (WGS) entry which is preliminary data.</text>
</comment>
<protein>
    <recommendedName>
        <fullName evidence="3">HD/PDEase domain-containing protein</fullName>
    </recommendedName>
</protein>
<evidence type="ECO:0008006" key="3">
    <source>
        <dbReference type="Google" id="ProtNLM"/>
    </source>
</evidence>
<gene>
    <name evidence="1" type="ORF">C823_04738</name>
</gene>
<evidence type="ECO:0000313" key="2">
    <source>
        <dbReference type="Proteomes" id="UP000012589"/>
    </source>
</evidence>
<dbReference type="eggNOG" id="ENOG503426C">
    <property type="taxonomic scope" value="Bacteria"/>
</dbReference>
<dbReference type="STRING" id="1235802.C823_04738"/>
<dbReference type="EMBL" id="AQFT01000136">
    <property type="protein sequence ID" value="EMZ21165.1"/>
    <property type="molecule type" value="Genomic_DNA"/>
</dbReference>
<dbReference type="PATRIC" id="fig|1235802.3.peg.4995"/>
<proteinExistence type="predicted"/>
<dbReference type="HOGENOM" id="CLU_1852175_0_0_9"/>
<evidence type="ECO:0000313" key="1">
    <source>
        <dbReference type="EMBL" id="EMZ21165.1"/>
    </source>
</evidence>
<name>N2A4Z9_9FIRM</name>